<evidence type="ECO:0000313" key="1">
    <source>
        <dbReference type="EnsemblPlants" id="TuG1812G0400003022.01.T01.cds427012"/>
    </source>
</evidence>
<sequence length="21" mass="2386">MQSVVGLHQLIEANCVSYRHT</sequence>
<accession>A0A8R7Q7C8</accession>
<keyword evidence="2" id="KW-1185">Reference proteome</keyword>
<reference evidence="1" key="3">
    <citation type="submission" date="2022-06" db="UniProtKB">
        <authorList>
            <consortium name="EnsemblPlants"/>
        </authorList>
    </citation>
    <scope>IDENTIFICATION</scope>
</reference>
<evidence type="ECO:0000313" key="2">
    <source>
        <dbReference type="Proteomes" id="UP000015106"/>
    </source>
</evidence>
<dbReference type="Gramene" id="TuG1812G0400003022.01.T01">
    <property type="protein sequence ID" value="TuG1812G0400003022.01.T01.cds427012"/>
    <property type="gene ID" value="TuG1812G0400003022.01"/>
</dbReference>
<protein>
    <submittedName>
        <fullName evidence="1">Uncharacterized protein</fullName>
    </submittedName>
</protein>
<proteinExistence type="predicted"/>
<organism evidence="1 2">
    <name type="scientific">Triticum urartu</name>
    <name type="common">Red wild einkorn</name>
    <name type="synonym">Crithodium urartu</name>
    <dbReference type="NCBI Taxonomy" id="4572"/>
    <lineage>
        <taxon>Eukaryota</taxon>
        <taxon>Viridiplantae</taxon>
        <taxon>Streptophyta</taxon>
        <taxon>Embryophyta</taxon>
        <taxon>Tracheophyta</taxon>
        <taxon>Spermatophyta</taxon>
        <taxon>Magnoliopsida</taxon>
        <taxon>Liliopsida</taxon>
        <taxon>Poales</taxon>
        <taxon>Poaceae</taxon>
        <taxon>BOP clade</taxon>
        <taxon>Pooideae</taxon>
        <taxon>Triticodae</taxon>
        <taxon>Triticeae</taxon>
        <taxon>Triticinae</taxon>
        <taxon>Triticum</taxon>
    </lineage>
</organism>
<dbReference type="Proteomes" id="UP000015106">
    <property type="component" value="Chromosome 4"/>
</dbReference>
<reference evidence="1" key="2">
    <citation type="submission" date="2018-03" db="EMBL/GenBank/DDBJ databases">
        <title>The Triticum urartu genome reveals the dynamic nature of wheat genome evolution.</title>
        <authorList>
            <person name="Ling H."/>
            <person name="Ma B."/>
            <person name="Shi X."/>
            <person name="Liu H."/>
            <person name="Dong L."/>
            <person name="Sun H."/>
            <person name="Cao Y."/>
            <person name="Gao Q."/>
            <person name="Zheng S."/>
            <person name="Li Y."/>
            <person name="Yu Y."/>
            <person name="Du H."/>
            <person name="Qi M."/>
            <person name="Li Y."/>
            <person name="Yu H."/>
            <person name="Cui Y."/>
            <person name="Wang N."/>
            <person name="Chen C."/>
            <person name="Wu H."/>
            <person name="Zhao Y."/>
            <person name="Zhang J."/>
            <person name="Li Y."/>
            <person name="Zhou W."/>
            <person name="Zhang B."/>
            <person name="Hu W."/>
            <person name="Eijk M."/>
            <person name="Tang J."/>
            <person name="Witsenboer H."/>
            <person name="Zhao S."/>
            <person name="Li Z."/>
            <person name="Zhang A."/>
            <person name="Wang D."/>
            <person name="Liang C."/>
        </authorList>
    </citation>
    <scope>NUCLEOTIDE SEQUENCE [LARGE SCALE GENOMIC DNA]</scope>
    <source>
        <strain evidence="1">cv. G1812</strain>
    </source>
</reference>
<dbReference type="EnsemblPlants" id="TuG1812G0400003022.01.T01">
    <property type="protein sequence ID" value="TuG1812G0400003022.01.T01.cds427012"/>
    <property type="gene ID" value="TuG1812G0400003022.01"/>
</dbReference>
<name>A0A8R7Q7C8_TRIUA</name>
<dbReference type="AlphaFoldDB" id="A0A8R7Q7C8"/>
<reference evidence="2" key="1">
    <citation type="journal article" date="2013" name="Nature">
        <title>Draft genome of the wheat A-genome progenitor Triticum urartu.</title>
        <authorList>
            <person name="Ling H.Q."/>
            <person name="Zhao S."/>
            <person name="Liu D."/>
            <person name="Wang J."/>
            <person name="Sun H."/>
            <person name="Zhang C."/>
            <person name="Fan H."/>
            <person name="Li D."/>
            <person name="Dong L."/>
            <person name="Tao Y."/>
            <person name="Gao C."/>
            <person name="Wu H."/>
            <person name="Li Y."/>
            <person name="Cui Y."/>
            <person name="Guo X."/>
            <person name="Zheng S."/>
            <person name="Wang B."/>
            <person name="Yu K."/>
            <person name="Liang Q."/>
            <person name="Yang W."/>
            <person name="Lou X."/>
            <person name="Chen J."/>
            <person name="Feng M."/>
            <person name="Jian J."/>
            <person name="Zhang X."/>
            <person name="Luo G."/>
            <person name="Jiang Y."/>
            <person name="Liu J."/>
            <person name="Wang Z."/>
            <person name="Sha Y."/>
            <person name="Zhang B."/>
            <person name="Wu H."/>
            <person name="Tang D."/>
            <person name="Shen Q."/>
            <person name="Xue P."/>
            <person name="Zou S."/>
            <person name="Wang X."/>
            <person name="Liu X."/>
            <person name="Wang F."/>
            <person name="Yang Y."/>
            <person name="An X."/>
            <person name="Dong Z."/>
            <person name="Zhang K."/>
            <person name="Zhang X."/>
            <person name="Luo M.C."/>
            <person name="Dvorak J."/>
            <person name="Tong Y."/>
            <person name="Wang J."/>
            <person name="Yang H."/>
            <person name="Li Z."/>
            <person name="Wang D."/>
            <person name="Zhang A."/>
            <person name="Wang J."/>
        </authorList>
    </citation>
    <scope>NUCLEOTIDE SEQUENCE</scope>
    <source>
        <strain evidence="2">cv. G1812</strain>
    </source>
</reference>